<dbReference type="PANTHER" id="PTHR11946:SF93">
    <property type="entry name" value="VALINE--TRNA LIGASE, CHLOROPLASTIC_MITOCHONDRIAL 2"/>
    <property type="match status" value="1"/>
</dbReference>
<comment type="caution">
    <text evidence="15">The sequence shown here is derived from an EMBL/GenBank/DDBJ whole genome shotgun (WGS) entry which is preliminary data.</text>
</comment>
<keyword evidence="6 12" id="KW-0547">Nucleotide-binding</keyword>
<dbReference type="AlphaFoldDB" id="A0A2M8LBC4"/>
<evidence type="ECO:0000259" key="14">
    <source>
        <dbReference type="Pfam" id="PF08264"/>
    </source>
</evidence>
<dbReference type="InterPro" id="IPR009080">
    <property type="entry name" value="tRNAsynth_Ia_anticodon-bd"/>
</dbReference>
<evidence type="ECO:0000259" key="13">
    <source>
        <dbReference type="Pfam" id="PF00133"/>
    </source>
</evidence>
<dbReference type="Proteomes" id="UP000228700">
    <property type="component" value="Unassembled WGS sequence"/>
</dbReference>
<dbReference type="Pfam" id="PF00133">
    <property type="entry name" value="tRNA-synt_1"/>
    <property type="match status" value="2"/>
</dbReference>
<evidence type="ECO:0000256" key="5">
    <source>
        <dbReference type="ARBA" id="ARBA00022598"/>
    </source>
</evidence>
<name>A0A2M8LBC4_9BACT</name>
<dbReference type="GO" id="GO:0002161">
    <property type="term" value="F:aminoacyl-tRNA deacylase activity"/>
    <property type="evidence" value="ECO:0007669"/>
    <property type="project" value="InterPro"/>
</dbReference>
<dbReference type="GO" id="GO:0005524">
    <property type="term" value="F:ATP binding"/>
    <property type="evidence" value="ECO:0007669"/>
    <property type="project" value="UniProtKB-KW"/>
</dbReference>
<sequence length="721" mass="82489">MDPKNQPNIPEIFLKPYDPTNTEGHIYQSWLNSGYFNPDNLPESHKEIFSIVLPPPNVTGTLHMGHALMLTIEDVMVRYARMQGKKTLWLPGTDHAAIATQSKVESIIYKENGKKRHDLGREAFLERVNKFAKESHDTIISQTKRMGASLDWSREAYTLDDKRNLAVRTAFKKMYDDGIIYRGYRVVNWDPKGQTTISDDEIIYTAGKAKFYTFKYSKDFPISIATTRPETKVGDVAVAVHPSDERYQQYIDKEYDIDFAGEKIHIKIVADESVDPAFGTGALGVTPAHSQVDYDIAQRHSLPIVPVINEYAKMSVTGTLLAGKKTTEARELVAEWLREQGLMEKEEDIDQNLSTAERTGGIVEPLPKLQWFINVNKKIADRGDKTLKELMLGVVSEKQIAFIPDRFEKVYTNWIGNLRDWCISRQIWFGHRVPVWYKGEELYCGLEAPTGDGWIQDEDTLDTWFSSGLWTFSTLGWPEDTADFKNYHPTTILETGYDIIFFWVARMILMSTYLLGEVPFKSVYLHGLVRNKDGSKMSKSSGAIDPLLMMDKYGADALRMSLVIGTGPGSDSRVSEEKLKAYKNFANKIWNITRFVLSSTEGYDYGARPSLGDNDARLVEEFDVYMTDVEKDMNEYRYHLAGEKLYAYVWHIFADVILESAKPRLASTDASEKASIQWTLIYILERSLRALHPFMPYVTEEIWSHLPIREKTLLMISSWNK</sequence>
<evidence type="ECO:0000256" key="1">
    <source>
        <dbReference type="ARBA" id="ARBA00004496"/>
    </source>
</evidence>
<protein>
    <recommendedName>
        <fullName evidence="3 11">Valine--tRNA ligase</fullName>
        <ecNumber evidence="3 11">6.1.1.9</ecNumber>
    </recommendedName>
</protein>
<evidence type="ECO:0000256" key="8">
    <source>
        <dbReference type="ARBA" id="ARBA00022917"/>
    </source>
</evidence>
<dbReference type="SUPFAM" id="SSF52374">
    <property type="entry name" value="Nucleotidylyl transferase"/>
    <property type="match status" value="1"/>
</dbReference>
<dbReference type="InterPro" id="IPR033705">
    <property type="entry name" value="Anticodon_Ia_Val"/>
</dbReference>
<evidence type="ECO:0000256" key="9">
    <source>
        <dbReference type="ARBA" id="ARBA00023146"/>
    </source>
</evidence>
<evidence type="ECO:0000256" key="12">
    <source>
        <dbReference type="RuleBase" id="RU363035"/>
    </source>
</evidence>
<evidence type="ECO:0000256" key="6">
    <source>
        <dbReference type="ARBA" id="ARBA00022741"/>
    </source>
</evidence>
<dbReference type="GO" id="GO:0005829">
    <property type="term" value="C:cytosol"/>
    <property type="evidence" value="ECO:0007669"/>
    <property type="project" value="TreeGrafter"/>
</dbReference>
<evidence type="ECO:0000256" key="2">
    <source>
        <dbReference type="ARBA" id="ARBA00011245"/>
    </source>
</evidence>
<dbReference type="SUPFAM" id="SSF47323">
    <property type="entry name" value="Anticodon-binding domain of a subclass of class I aminoacyl-tRNA synthetases"/>
    <property type="match status" value="1"/>
</dbReference>
<evidence type="ECO:0000313" key="15">
    <source>
        <dbReference type="EMBL" id="PJE73926.1"/>
    </source>
</evidence>
<dbReference type="EMBL" id="PFEQ01000014">
    <property type="protein sequence ID" value="PJE73926.1"/>
    <property type="molecule type" value="Genomic_DNA"/>
</dbReference>
<evidence type="ECO:0000256" key="4">
    <source>
        <dbReference type="ARBA" id="ARBA00022490"/>
    </source>
</evidence>
<organism evidence="15 16">
    <name type="scientific">Candidatus Taylorbacteria bacterium CG10_big_fil_rev_8_21_14_0_10_41_48</name>
    <dbReference type="NCBI Taxonomy" id="1975024"/>
    <lineage>
        <taxon>Bacteria</taxon>
        <taxon>Candidatus Tayloriibacteriota</taxon>
    </lineage>
</organism>
<comment type="catalytic activity">
    <reaction evidence="10">
        <text>tRNA(Val) + L-valine + ATP = L-valyl-tRNA(Val) + AMP + diphosphate</text>
        <dbReference type="Rhea" id="RHEA:10704"/>
        <dbReference type="Rhea" id="RHEA-COMP:9672"/>
        <dbReference type="Rhea" id="RHEA-COMP:9708"/>
        <dbReference type="ChEBI" id="CHEBI:30616"/>
        <dbReference type="ChEBI" id="CHEBI:33019"/>
        <dbReference type="ChEBI" id="CHEBI:57762"/>
        <dbReference type="ChEBI" id="CHEBI:78442"/>
        <dbReference type="ChEBI" id="CHEBI:78537"/>
        <dbReference type="ChEBI" id="CHEBI:456215"/>
        <dbReference type="EC" id="6.1.1.9"/>
    </reaction>
</comment>
<proteinExistence type="inferred from homology"/>
<keyword evidence="9 12" id="KW-0030">Aminoacyl-tRNA synthetase</keyword>
<evidence type="ECO:0000256" key="11">
    <source>
        <dbReference type="NCBIfam" id="TIGR00422"/>
    </source>
</evidence>
<reference evidence="16" key="1">
    <citation type="submission" date="2017-09" db="EMBL/GenBank/DDBJ databases">
        <title>Depth-based differentiation of microbial function through sediment-hosted aquifers and enrichment of novel symbionts in the deep terrestrial subsurface.</title>
        <authorList>
            <person name="Probst A.J."/>
            <person name="Ladd B."/>
            <person name="Jarett J.K."/>
            <person name="Geller-Mcgrath D.E."/>
            <person name="Sieber C.M.K."/>
            <person name="Emerson J.B."/>
            <person name="Anantharaman K."/>
            <person name="Thomas B.C."/>
            <person name="Malmstrom R."/>
            <person name="Stieglmeier M."/>
            <person name="Klingl A."/>
            <person name="Woyke T."/>
            <person name="Ryan C.M."/>
            <person name="Banfield J.F."/>
        </authorList>
    </citation>
    <scope>NUCLEOTIDE SEQUENCE [LARGE SCALE GENOMIC DNA]</scope>
</reference>
<dbReference type="InterPro" id="IPR013155">
    <property type="entry name" value="M/V/L/I-tRNA-synth_anticd-bd"/>
</dbReference>
<dbReference type="CDD" id="cd07962">
    <property type="entry name" value="Anticodon_Ia_Val"/>
    <property type="match status" value="1"/>
</dbReference>
<dbReference type="EC" id="6.1.1.9" evidence="3 11"/>
<feature type="domain" description="Aminoacyl-tRNA synthetase class Ia" evidence="13">
    <location>
        <begin position="26"/>
        <end position="444"/>
    </location>
</feature>
<comment type="subunit">
    <text evidence="2">Monomer.</text>
</comment>
<dbReference type="NCBIfam" id="NF004349">
    <property type="entry name" value="PRK05729.1"/>
    <property type="match status" value="1"/>
</dbReference>
<gene>
    <name evidence="15" type="ORF">COV01_03750</name>
</gene>
<dbReference type="InterPro" id="IPR002300">
    <property type="entry name" value="aa-tRNA-synth_Ia"/>
</dbReference>
<evidence type="ECO:0000256" key="3">
    <source>
        <dbReference type="ARBA" id="ARBA00013169"/>
    </source>
</evidence>
<dbReference type="InterPro" id="IPR009008">
    <property type="entry name" value="Val/Leu/Ile-tRNA-synth_edit"/>
</dbReference>
<dbReference type="Pfam" id="PF08264">
    <property type="entry name" value="Anticodon_1"/>
    <property type="match status" value="1"/>
</dbReference>
<dbReference type="InterPro" id="IPR002303">
    <property type="entry name" value="Valyl-tRNA_ligase"/>
</dbReference>
<comment type="similarity">
    <text evidence="12">Belongs to the class-I aminoacyl-tRNA synthetase family.</text>
</comment>
<dbReference type="PROSITE" id="PS00178">
    <property type="entry name" value="AA_TRNA_LIGASE_I"/>
    <property type="match status" value="1"/>
</dbReference>
<dbReference type="InterPro" id="IPR001412">
    <property type="entry name" value="aa-tRNA-synth_I_CS"/>
</dbReference>
<evidence type="ECO:0000313" key="16">
    <source>
        <dbReference type="Proteomes" id="UP000228700"/>
    </source>
</evidence>
<dbReference type="FunFam" id="3.40.50.620:FF:000032">
    <property type="entry name" value="Valine--tRNA ligase"/>
    <property type="match status" value="1"/>
</dbReference>
<feature type="domain" description="Aminoacyl-tRNA synthetase class Ia" evidence="13">
    <location>
        <begin position="455"/>
        <end position="574"/>
    </location>
</feature>
<evidence type="ECO:0000256" key="7">
    <source>
        <dbReference type="ARBA" id="ARBA00022840"/>
    </source>
</evidence>
<dbReference type="Gene3D" id="3.40.50.620">
    <property type="entry name" value="HUPs"/>
    <property type="match status" value="2"/>
</dbReference>
<dbReference type="CDD" id="cd00817">
    <property type="entry name" value="ValRS_core"/>
    <property type="match status" value="1"/>
</dbReference>
<dbReference type="Gene3D" id="1.10.730.10">
    <property type="entry name" value="Isoleucyl-tRNA Synthetase, Domain 1"/>
    <property type="match status" value="1"/>
</dbReference>
<dbReference type="NCBIfam" id="TIGR00422">
    <property type="entry name" value="valS"/>
    <property type="match status" value="1"/>
</dbReference>
<evidence type="ECO:0000256" key="10">
    <source>
        <dbReference type="ARBA" id="ARBA00047552"/>
    </source>
</evidence>
<keyword evidence="8 12" id="KW-0648">Protein biosynthesis</keyword>
<dbReference type="InterPro" id="IPR014729">
    <property type="entry name" value="Rossmann-like_a/b/a_fold"/>
</dbReference>
<keyword evidence="7 12" id="KW-0067">ATP-binding</keyword>
<feature type="domain" description="Methionyl/Valyl/Leucyl/Isoleucyl-tRNA synthetase anticodon-binding" evidence="14">
    <location>
        <begin position="618"/>
        <end position="720"/>
    </location>
</feature>
<dbReference type="GO" id="GO:0006438">
    <property type="term" value="P:valyl-tRNA aminoacylation"/>
    <property type="evidence" value="ECO:0007669"/>
    <property type="project" value="UniProtKB-UniRule"/>
</dbReference>
<accession>A0A2M8LBC4</accession>
<dbReference type="SUPFAM" id="SSF50677">
    <property type="entry name" value="ValRS/IleRS/LeuRS editing domain"/>
    <property type="match status" value="1"/>
</dbReference>
<comment type="subcellular location">
    <subcellularLocation>
        <location evidence="1">Cytoplasm</location>
    </subcellularLocation>
</comment>
<keyword evidence="5 12" id="KW-0436">Ligase</keyword>
<keyword evidence="4" id="KW-0963">Cytoplasm</keyword>
<dbReference type="PANTHER" id="PTHR11946">
    <property type="entry name" value="VALYL-TRNA SYNTHETASES"/>
    <property type="match status" value="1"/>
</dbReference>
<dbReference type="GO" id="GO:0004832">
    <property type="term" value="F:valine-tRNA ligase activity"/>
    <property type="evidence" value="ECO:0007669"/>
    <property type="project" value="UniProtKB-UniRule"/>
</dbReference>
<dbReference type="PRINTS" id="PR00986">
    <property type="entry name" value="TRNASYNTHVAL"/>
</dbReference>